<name>A0A7R9QT08_9ACAR</name>
<feature type="signal peptide" evidence="1">
    <location>
        <begin position="1"/>
        <end position="28"/>
    </location>
</feature>
<accession>A0A7R9QT08</accession>
<evidence type="ECO:0000313" key="3">
    <source>
        <dbReference type="Proteomes" id="UP000728032"/>
    </source>
</evidence>
<sequence length="360" mass="41285">MKFALIKFNKYFIIIATFILFALSPINGQQYTQYSCDYNRYQLCQSDIQTSIQVLRDSQSGAPYSGQVSNYRTVNTGEIQSRCNAVRNSLDCLLTYTPLCMSNSGSLYGSYGSGSYVSVNSNDYQRNYARDIIIRGRNILESYCERDGGGSWKHTACFQRPEVRECEARYGFHYNAPSATGSTCRNYQEFRDCVTRIVQQSCYPHDSQQTATYLIDKASELSWTCDVSRPTGDRYGDNQWGYQRGNYDSRYDSDYQCAEKSGFYVRNCEDILLQRQRDVRDSSRGLVQYRECLGRVVEDICRMPSTTAVDILMGPRKWDASVTCREYTTRQCSHSYSPKTSYISVVVSIFAAILLNSKRF</sequence>
<organism evidence="2">
    <name type="scientific">Oppiella nova</name>
    <dbReference type="NCBI Taxonomy" id="334625"/>
    <lineage>
        <taxon>Eukaryota</taxon>
        <taxon>Metazoa</taxon>
        <taxon>Ecdysozoa</taxon>
        <taxon>Arthropoda</taxon>
        <taxon>Chelicerata</taxon>
        <taxon>Arachnida</taxon>
        <taxon>Acari</taxon>
        <taxon>Acariformes</taxon>
        <taxon>Sarcoptiformes</taxon>
        <taxon>Oribatida</taxon>
        <taxon>Brachypylina</taxon>
        <taxon>Oppioidea</taxon>
        <taxon>Oppiidae</taxon>
        <taxon>Oppiella</taxon>
    </lineage>
</organism>
<dbReference type="OrthoDB" id="6489413at2759"/>
<keyword evidence="1" id="KW-0732">Signal</keyword>
<proteinExistence type="predicted"/>
<feature type="chain" id="PRO_5036211899" evidence="1">
    <location>
        <begin position="29"/>
        <end position="360"/>
    </location>
</feature>
<evidence type="ECO:0000313" key="2">
    <source>
        <dbReference type="EMBL" id="CAD7656111.1"/>
    </source>
</evidence>
<dbReference type="EMBL" id="CAJPVJ010010559">
    <property type="protein sequence ID" value="CAG2173298.1"/>
    <property type="molecule type" value="Genomic_DNA"/>
</dbReference>
<evidence type="ECO:0000256" key="1">
    <source>
        <dbReference type="SAM" id="SignalP"/>
    </source>
</evidence>
<keyword evidence="3" id="KW-1185">Reference proteome</keyword>
<dbReference type="AlphaFoldDB" id="A0A7R9QT08"/>
<gene>
    <name evidence="2" type="ORF">ONB1V03_LOCUS12751</name>
</gene>
<dbReference type="EMBL" id="OC925384">
    <property type="protein sequence ID" value="CAD7656111.1"/>
    <property type="molecule type" value="Genomic_DNA"/>
</dbReference>
<protein>
    <submittedName>
        <fullName evidence="2">Uncharacterized protein</fullName>
    </submittedName>
</protein>
<dbReference type="Proteomes" id="UP000728032">
    <property type="component" value="Unassembled WGS sequence"/>
</dbReference>
<reference evidence="2" key="1">
    <citation type="submission" date="2020-11" db="EMBL/GenBank/DDBJ databases">
        <authorList>
            <person name="Tran Van P."/>
        </authorList>
    </citation>
    <scope>NUCLEOTIDE SEQUENCE</scope>
</reference>